<dbReference type="AlphaFoldDB" id="S1P295"/>
<evidence type="ECO:0000313" key="3">
    <source>
        <dbReference type="Proteomes" id="UP000014127"/>
    </source>
</evidence>
<feature type="transmembrane region" description="Helical" evidence="1">
    <location>
        <begin position="92"/>
        <end position="110"/>
    </location>
</feature>
<keyword evidence="1" id="KW-1133">Transmembrane helix</keyword>
<evidence type="ECO:0000256" key="1">
    <source>
        <dbReference type="SAM" id="Phobius"/>
    </source>
</evidence>
<keyword evidence="1" id="KW-0472">Membrane</keyword>
<dbReference type="EMBL" id="AHYR01000005">
    <property type="protein sequence ID" value="EOT41137.1"/>
    <property type="molecule type" value="Genomic_DNA"/>
</dbReference>
<protein>
    <recommendedName>
        <fullName evidence="4">Glycosyl-4,4'-diaponeurosporenoate acyltransferase</fullName>
    </recommendedName>
</protein>
<dbReference type="Proteomes" id="UP000014127">
    <property type="component" value="Unassembled WGS sequence"/>
</dbReference>
<reference evidence="2 3" key="1">
    <citation type="submission" date="2013-03" db="EMBL/GenBank/DDBJ databases">
        <title>The Genome Sequence of Enterococcus dispar ATCC_51266 (Illumina only assembly).</title>
        <authorList>
            <consortium name="The Broad Institute Genomics Platform"/>
            <consortium name="The Broad Institute Genome Sequencing Center for Infectious Disease"/>
            <person name="Earl A."/>
            <person name="Russ C."/>
            <person name="Gilmore M."/>
            <person name="Surin D."/>
            <person name="Walker B."/>
            <person name="Young S."/>
            <person name="Zeng Q."/>
            <person name="Gargeya S."/>
            <person name="Fitzgerald M."/>
            <person name="Haas B."/>
            <person name="Abouelleil A."/>
            <person name="Allen A.W."/>
            <person name="Alvarado L."/>
            <person name="Arachchi H.M."/>
            <person name="Berlin A.M."/>
            <person name="Chapman S.B."/>
            <person name="Gainer-Dewar J."/>
            <person name="Goldberg J."/>
            <person name="Griggs A."/>
            <person name="Gujja S."/>
            <person name="Hansen M."/>
            <person name="Howarth C."/>
            <person name="Imamovic A."/>
            <person name="Ireland A."/>
            <person name="Larimer J."/>
            <person name="McCowan C."/>
            <person name="Murphy C."/>
            <person name="Pearson M."/>
            <person name="Poon T.W."/>
            <person name="Priest M."/>
            <person name="Roberts A."/>
            <person name="Saif S."/>
            <person name="Shea T."/>
            <person name="Sisk P."/>
            <person name="Sykes S."/>
            <person name="Wortman J."/>
            <person name="Nusbaum C."/>
            <person name="Birren B."/>
        </authorList>
    </citation>
    <scope>NUCLEOTIDE SEQUENCE [LARGE SCALE GENOMIC DNA]</scope>
    <source>
        <strain evidence="2 3">ATCC 51266</strain>
    </source>
</reference>
<name>S1P295_9ENTE</name>
<keyword evidence="1" id="KW-0812">Transmembrane</keyword>
<evidence type="ECO:0008006" key="4">
    <source>
        <dbReference type="Google" id="ProtNLM"/>
    </source>
</evidence>
<feature type="transmembrane region" description="Helical" evidence="1">
    <location>
        <begin position="122"/>
        <end position="145"/>
    </location>
</feature>
<comment type="caution">
    <text evidence="2">The sequence shown here is derived from an EMBL/GenBank/DDBJ whole genome shotgun (WGS) entry which is preliminary data.</text>
</comment>
<dbReference type="STRING" id="44009.RV01_GL002158"/>
<dbReference type="HOGENOM" id="CLU_132636_0_0_9"/>
<dbReference type="OrthoDB" id="3231851at2"/>
<accession>S1P295</accession>
<dbReference type="eggNOG" id="ENOG502ZEZH">
    <property type="taxonomic scope" value="Bacteria"/>
</dbReference>
<feature type="transmembrane region" description="Helical" evidence="1">
    <location>
        <begin position="6"/>
        <end position="27"/>
    </location>
</feature>
<dbReference type="PATRIC" id="fig|1139219.3.peg.1266"/>
<sequence length="166" mass="20145">MIEKFYTILTFCGVWLLYIFPLYQGALELTEPNRLLKKFQKTGDHYPKISPWYWLIPPLKIQKEKNRGIKILRHNIKNEKEMDRLYRYFNKAVAWYYIAIAGVLNGIVATHEFFTVFFQNKYFLGMISVDILLIIAGFYHVHYRLKNTRKKRLMKKIFTNDKYRDF</sequence>
<dbReference type="RefSeq" id="WP_016172482.1">
    <property type="nucleotide sequence ID" value="NZ_ASWK01000001.1"/>
</dbReference>
<organism evidence="2 3">
    <name type="scientific">Enterococcus dispar ATCC 51266</name>
    <dbReference type="NCBI Taxonomy" id="1139219"/>
    <lineage>
        <taxon>Bacteria</taxon>
        <taxon>Bacillati</taxon>
        <taxon>Bacillota</taxon>
        <taxon>Bacilli</taxon>
        <taxon>Lactobacillales</taxon>
        <taxon>Enterococcaceae</taxon>
        <taxon>Enterococcus</taxon>
    </lineage>
</organism>
<keyword evidence="3" id="KW-1185">Reference proteome</keyword>
<evidence type="ECO:0000313" key="2">
    <source>
        <dbReference type="EMBL" id="EOT41137.1"/>
    </source>
</evidence>
<proteinExistence type="predicted"/>
<gene>
    <name evidence="2" type="ORF">OMK_01306</name>
</gene>